<organism evidence="1 2">
    <name type="scientific">Paenibacillus sedimenti</name>
    <dbReference type="NCBI Taxonomy" id="2770274"/>
    <lineage>
        <taxon>Bacteria</taxon>
        <taxon>Bacillati</taxon>
        <taxon>Bacillota</taxon>
        <taxon>Bacilli</taxon>
        <taxon>Bacillales</taxon>
        <taxon>Paenibacillaceae</taxon>
        <taxon>Paenibacillus</taxon>
    </lineage>
</organism>
<accession>A0A926KWB9</accession>
<evidence type="ECO:0000313" key="1">
    <source>
        <dbReference type="EMBL" id="MBD0383324.1"/>
    </source>
</evidence>
<comment type="caution">
    <text evidence="1">The sequence shown here is derived from an EMBL/GenBank/DDBJ whole genome shotgun (WGS) entry which is preliminary data.</text>
</comment>
<reference evidence="1" key="1">
    <citation type="submission" date="2020-09" db="EMBL/GenBank/DDBJ databases">
        <title>Draft Genome Sequence of Paenibacillus sp. WST5.</title>
        <authorList>
            <person name="Bao Z."/>
        </authorList>
    </citation>
    <scope>NUCLEOTIDE SEQUENCE</scope>
    <source>
        <strain evidence="1">WST5</strain>
    </source>
</reference>
<protein>
    <submittedName>
        <fullName evidence="1">Uncharacterized protein</fullName>
    </submittedName>
</protein>
<name>A0A926KWB9_9BACL</name>
<proteinExistence type="predicted"/>
<keyword evidence="2" id="KW-1185">Reference proteome</keyword>
<dbReference type="Proteomes" id="UP000650466">
    <property type="component" value="Unassembled WGS sequence"/>
</dbReference>
<evidence type="ECO:0000313" key="2">
    <source>
        <dbReference type="Proteomes" id="UP000650466"/>
    </source>
</evidence>
<dbReference type="AlphaFoldDB" id="A0A926KWB9"/>
<dbReference type="EMBL" id="JACVVD010000010">
    <property type="protein sequence ID" value="MBD0383324.1"/>
    <property type="molecule type" value="Genomic_DNA"/>
</dbReference>
<sequence length="51" mass="5553">MKLKSIQSDEAVEDVFGLVKVISQSAGMIRADSKRMGEVVEHVLLAAVTHK</sequence>
<dbReference type="RefSeq" id="WP_188177099.1">
    <property type="nucleotide sequence ID" value="NZ_JACVVD010000010.1"/>
</dbReference>
<gene>
    <name evidence="1" type="ORF">ICC18_24800</name>
</gene>